<dbReference type="PANTHER" id="PTHR12496">
    <property type="entry name" value="CGI-41 METHYLTRANSFERASE"/>
    <property type="match status" value="1"/>
</dbReference>
<dbReference type="HOGENOM" id="CLU_016581_3_0_1"/>
<dbReference type="Pfam" id="PF13679">
    <property type="entry name" value="Methyltransf_32"/>
    <property type="match status" value="1"/>
</dbReference>
<dbReference type="SUPFAM" id="SSF53335">
    <property type="entry name" value="S-adenosyl-L-methionine-dependent methyltransferases"/>
    <property type="match status" value="1"/>
</dbReference>
<feature type="domain" description="Methyltransferase" evidence="1">
    <location>
        <begin position="113"/>
        <end position="267"/>
    </location>
</feature>
<protein>
    <recommendedName>
        <fullName evidence="1">Methyltransferase domain-containing protein</fullName>
    </recommendedName>
</protein>
<dbReference type="AlphaFoldDB" id="E0VQ57"/>
<proteinExistence type="predicted"/>
<accession>E0VQ57</accession>
<dbReference type="OMA" id="IVGLHPC"/>
<dbReference type="PANTHER" id="PTHR12496:SF2">
    <property type="entry name" value="METHYLTRANSFERASE-LIKE PROTEIN 25B"/>
    <property type="match status" value="1"/>
</dbReference>
<dbReference type="STRING" id="121224.E0VQ57"/>
<dbReference type="eggNOG" id="KOG2651">
    <property type="taxonomic scope" value="Eukaryota"/>
</dbReference>
<reference evidence="3" key="3">
    <citation type="submission" date="2021-02" db="UniProtKB">
        <authorList>
            <consortium name="EnsemblMetazoa"/>
        </authorList>
    </citation>
    <scope>IDENTIFICATION</scope>
    <source>
        <strain evidence="3">USDA</strain>
    </source>
</reference>
<sequence>MVVYDENLLIKSRLRLCLEILKQYDWLLESYVLDFFIENHMQKLPKSWQEILKSVPLEDFYYVLSLSSNKPHQIYPLSLICLKTLINILVLPRQTDNNNKISFFQTTHKNKLKFSEKITYDIASKLNVKLIVDVGSGLGHLTRVLAYGFQFTVFAIESNHELIQQARHLDSEFEMIAQKLLNDEELIELKRNRPIHVNKSIQFDISSSCFLQDLKDAFGIKDDNFKFGIIGLHPCGDLAAYLLNLYTNCPQAQFINIAGCCYHKLSTTKNENINTTYPLSNFCKENSTPLSYEAKALACHAIETYCQRLKSKDYDHLKVHCFRAALEKIINDKWPRYKKMGLSNVKSNPNLNFKTYCETALRKLDVKLSEQDLNSEETLRNLQNWQDVVKYYSFRLMLAPLIETVILLDRKLYLLEKGKKKKCVNFDLIHHIHHQSCIYCYSFLGISCKIVSGFDPEISPRNQLLISDKSL</sequence>
<dbReference type="InterPro" id="IPR029063">
    <property type="entry name" value="SAM-dependent_MTases_sf"/>
</dbReference>
<dbReference type="VEuPathDB" id="VectorBase:PHUM372090"/>
<dbReference type="OrthoDB" id="5875367at2759"/>
<dbReference type="KEGG" id="phu:Phum_PHUM372090"/>
<dbReference type="Proteomes" id="UP000009046">
    <property type="component" value="Unassembled WGS sequence"/>
</dbReference>
<dbReference type="CTD" id="8233631"/>
<evidence type="ECO:0000313" key="4">
    <source>
        <dbReference type="Proteomes" id="UP000009046"/>
    </source>
</evidence>
<dbReference type="EMBL" id="DS235389">
    <property type="protein sequence ID" value="EEB15513.1"/>
    <property type="molecule type" value="Genomic_DNA"/>
</dbReference>
<dbReference type="InterPro" id="IPR025714">
    <property type="entry name" value="Methyltranfer_dom"/>
</dbReference>
<name>E0VQ57_PEDHC</name>
<gene>
    <name evidence="3" type="primary">8233631</name>
    <name evidence="2" type="ORF">Phum_PHUM372090</name>
</gene>
<evidence type="ECO:0000259" key="1">
    <source>
        <dbReference type="Pfam" id="PF13679"/>
    </source>
</evidence>
<keyword evidence="4" id="KW-1185">Reference proteome</keyword>
<dbReference type="GeneID" id="8233631"/>
<dbReference type="FunCoup" id="E0VQ57">
    <property type="interactions" value="523"/>
</dbReference>
<dbReference type="Gene3D" id="3.40.50.150">
    <property type="entry name" value="Vaccinia Virus protein VP39"/>
    <property type="match status" value="1"/>
</dbReference>
<dbReference type="EnsemblMetazoa" id="PHUM372090-RA">
    <property type="protein sequence ID" value="PHUM372090-PA"/>
    <property type="gene ID" value="PHUM372090"/>
</dbReference>
<dbReference type="InterPro" id="IPR052220">
    <property type="entry name" value="METTL25"/>
</dbReference>
<organism>
    <name type="scientific">Pediculus humanus subsp. corporis</name>
    <name type="common">Body louse</name>
    <dbReference type="NCBI Taxonomy" id="121224"/>
    <lineage>
        <taxon>Eukaryota</taxon>
        <taxon>Metazoa</taxon>
        <taxon>Ecdysozoa</taxon>
        <taxon>Arthropoda</taxon>
        <taxon>Hexapoda</taxon>
        <taxon>Insecta</taxon>
        <taxon>Pterygota</taxon>
        <taxon>Neoptera</taxon>
        <taxon>Paraneoptera</taxon>
        <taxon>Psocodea</taxon>
        <taxon>Troctomorpha</taxon>
        <taxon>Phthiraptera</taxon>
        <taxon>Anoplura</taxon>
        <taxon>Pediculidae</taxon>
        <taxon>Pediculus</taxon>
    </lineage>
</organism>
<reference evidence="2" key="2">
    <citation type="submission" date="2007-04" db="EMBL/GenBank/DDBJ databases">
        <title>The genome of the human body louse.</title>
        <authorList>
            <consortium name="The Human Body Louse Genome Consortium"/>
            <person name="Kirkness E."/>
            <person name="Walenz B."/>
            <person name="Hass B."/>
            <person name="Bruggner R."/>
            <person name="Strausberg R."/>
        </authorList>
    </citation>
    <scope>NUCLEOTIDE SEQUENCE</scope>
    <source>
        <strain evidence="2">USDA</strain>
    </source>
</reference>
<evidence type="ECO:0000313" key="3">
    <source>
        <dbReference type="EnsemblMetazoa" id="PHUM372090-PA"/>
    </source>
</evidence>
<dbReference type="RefSeq" id="XP_002428251.1">
    <property type="nucleotide sequence ID" value="XM_002428206.1"/>
</dbReference>
<evidence type="ECO:0000313" key="2">
    <source>
        <dbReference type="EMBL" id="EEB15513.1"/>
    </source>
</evidence>
<dbReference type="InParanoid" id="E0VQ57"/>
<dbReference type="EMBL" id="AAZO01008543">
    <property type="status" value="NOT_ANNOTATED_CDS"/>
    <property type="molecule type" value="Genomic_DNA"/>
</dbReference>
<reference evidence="2" key="1">
    <citation type="submission" date="2007-04" db="EMBL/GenBank/DDBJ databases">
        <title>Annotation of Pediculus humanus corporis strain USDA.</title>
        <authorList>
            <person name="Kirkness E."/>
            <person name="Hannick L."/>
            <person name="Hass B."/>
            <person name="Bruggner R."/>
            <person name="Lawson D."/>
            <person name="Bidwell S."/>
            <person name="Joardar V."/>
            <person name="Caler E."/>
            <person name="Walenz B."/>
            <person name="Inman J."/>
            <person name="Schobel S."/>
            <person name="Galinsky K."/>
            <person name="Amedeo P."/>
            <person name="Strausberg R."/>
        </authorList>
    </citation>
    <scope>NUCLEOTIDE SEQUENCE</scope>
    <source>
        <strain evidence="2">USDA</strain>
    </source>
</reference>